<evidence type="ECO:0000313" key="2">
    <source>
        <dbReference type="Proteomes" id="UP000063308"/>
    </source>
</evidence>
<gene>
    <name evidence="1" type="ORF">NK6_c_6</name>
</gene>
<proteinExistence type="predicted"/>
<reference evidence="1 2" key="1">
    <citation type="submission" date="2014-11" db="EMBL/GenBank/DDBJ databases">
        <title>Symbiosis island explosion on the genome of extra-slow-growing strains of soybean bradyrhizobia with massive insertion sequences.</title>
        <authorList>
            <person name="Iida T."/>
            <person name="Minamisawa K."/>
        </authorList>
    </citation>
    <scope>NUCLEOTIDE SEQUENCE [LARGE SCALE GENOMIC DNA]</scope>
    <source>
        <strain evidence="1 2">NK6</strain>
        <plasmid evidence="2">pNK6c DNA</plasmid>
    </source>
</reference>
<dbReference type="Proteomes" id="UP000063308">
    <property type="component" value="Plasmid pNK6c"/>
</dbReference>
<accession>A0A0E4BXE2</accession>
<geneLocation type="plasmid" evidence="2">
    <name>pNK6c DNA</name>
</geneLocation>
<name>A0A0E4BXE2_9BRAD</name>
<sequence length="119" mass="13444">MEGRDGLGFSSFYVPRESFDSLIGNISDRTSAYTSLAEKWIGIYLDLRVRRRFDQRNIDELQTANRGLADEIETAGSKINEVTGQIAATNQELASIDGRLAQTMTRLQQQIDESISKRR</sequence>
<protein>
    <submittedName>
        <fullName evidence="1">2-alkenal reductase</fullName>
    </submittedName>
</protein>
<evidence type="ECO:0000313" key="1">
    <source>
        <dbReference type="EMBL" id="BAR63414.1"/>
    </source>
</evidence>
<dbReference type="AlphaFoldDB" id="A0A0E4BXE2"/>
<dbReference type="EMBL" id="AP014687">
    <property type="protein sequence ID" value="BAR63414.1"/>
    <property type="molecule type" value="Genomic_DNA"/>
</dbReference>
<keyword evidence="1" id="KW-0614">Plasmid</keyword>
<organism evidence="1 2">
    <name type="scientific">Bradyrhizobium diazoefficiens</name>
    <dbReference type="NCBI Taxonomy" id="1355477"/>
    <lineage>
        <taxon>Bacteria</taxon>
        <taxon>Pseudomonadati</taxon>
        <taxon>Pseudomonadota</taxon>
        <taxon>Alphaproteobacteria</taxon>
        <taxon>Hyphomicrobiales</taxon>
        <taxon>Nitrobacteraceae</taxon>
        <taxon>Bradyrhizobium</taxon>
    </lineage>
</organism>